<comment type="subcellular location">
    <subcellularLocation>
        <location evidence="6">Cytoplasm</location>
    </subcellularLocation>
</comment>
<dbReference type="Pfam" id="PF05175">
    <property type="entry name" value="MTS"/>
    <property type="match status" value="1"/>
</dbReference>
<dbReference type="InterPro" id="IPR050210">
    <property type="entry name" value="tRNA_Adenine-N(6)_MTase"/>
</dbReference>
<organism evidence="8 9">
    <name type="scientific">Candidatus Sedimenticola endophacoides</name>
    <dbReference type="NCBI Taxonomy" id="2548426"/>
    <lineage>
        <taxon>Bacteria</taxon>
        <taxon>Pseudomonadati</taxon>
        <taxon>Pseudomonadota</taxon>
        <taxon>Gammaproteobacteria</taxon>
        <taxon>Chromatiales</taxon>
        <taxon>Sedimenticolaceae</taxon>
        <taxon>Sedimenticola</taxon>
    </lineage>
</organism>
<name>A0A6N4E8J2_9GAMM</name>
<keyword evidence="4 6" id="KW-0949">S-adenosyl-L-methionine</keyword>
<dbReference type="GO" id="GO:0008033">
    <property type="term" value="P:tRNA processing"/>
    <property type="evidence" value="ECO:0007669"/>
    <property type="project" value="UniProtKB-UniRule"/>
</dbReference>
<dbReference type="AlphaFoldDB" id="A0A6N4E8J2"/>
<dbReference type="PROSITE" id="PS00092">
    <property type="entry name" value="N6_MTASE"/>
    <property type="match status" value="1"/>
</dbReference>
<sequence>MSTFHFQRFSVIQEQSAMRVCTDATLFGAMAPVRRGDRVLDIGTGTGLLALMAAQLGAARVRAVELCGKTCREAALNFTNSPWSDRLRADHQAIQDFAPHSREHFDLIISNPPFFDRHSKSEPPGRRLARHTDRLPHAELIAAVGRLLEPDGSFYLLLPTPAVEAFQERARASDLHLIRRIDYRGHADNPPKVAALTFRRHGEEEARETLTIYSSHRTYSPQSERYLADFLLRFAPAGSRLRHPGTGAANEGRQPE</sequence>
<dbReference type="CDD" id="cd02440">
    <property type="entry name" value="AdoMet_MTases"/>
    <property type="match status" value="1"/>
</dbReference>
<evidence type="ECO:0000256" key="6">
    <source>
        <dbReference type="HAMAP-Rule" id="MF_01872"/>
    </source>
</evidence>
<proteinExistence type="inferred from homology"/>
<dbReference type="HAMAP" id="MF_01872">
    <property type="entry name" value="tRNA_methyltr_YfiC"/>
    <property type="match status" value="1"/>
</dbReference>
<keyword evidence="2 6" id="KW-0489">Methyltransferase</keyword>
<protein>
    <recommendedName>
        <fullName evidence="6">tRNA1(Val) (adenine(37)-N6)-methyltransferase</fullName>
        <ecNumber evidence="6">2.1.1.223</ecNumber>
    </recommendedName>
    <alternativeName>
        <fullName evidence="6">tRNA m6A37 methyltransferase</fullName>
    </alternativeName>
</protein>
<dbReference type="Proteomes" id="UP000250928">
    <property type="component" value="Unassembled WGS sequence"/>
</dbReference>
<comment type="function">
    <text evidence="6">Specifically methylates the adenine in position 37 of tRNA(1)(Val) (anticodon cmo5UAC).</text>
</comment>
<dbReference type="EC" id="2.1.1.223" evidence="6"/>
<dbReference type="EMBL" id="PQCO01000025">
    <property type="protein sequence ID" value="PUE05765.1"/>
    <property type="molecule type" value="Genomic_DNA"/>
</dbReference>
<evidence type="ECO:0000313" key="8">
    <source>
        <dbReference type="EMBL" id="PUE05765.1"/>
    </source>
</evidence>
<dbReference type="GO" id="GO:0016430">
    <property type="term" value="F:tRNA (adenine-N6)-methyltransferase activity"/>
    <property type="evidence" value="ECO:0007669"/>
    <property type="project" value="UniProtKB-UniRule"/>
</dbReference>
<dbReference type="PANTHER" id="PTHR47739">
    <property type="entry name" value="TRNA1(VAL) (ADENINE(37)-N6)-METHYLTRANSFERASE"/>
    <property type="match status" value="1"/>
</dbReference>
<dbReference type="SUPFAM" id="SSF53335">
    <property type="entry name" value="S-adenosyl-L-methionine-dependent methyltransferases"/>
    <property type="match status" value="1"/>
</dbReference>
<dbReference type="GO" id="GO:0016301">
    <property type="term" value="F:kinase activity"/>
    <property type="evidence" value="ECO:0007669"/>
    <property type="project" value="UniProtKB-KW"/>
</dbReference>
<keyword evidence="1 6" id="KW-0963">Cytoplasm</keyword>
<dbReference type="GO" id="GO:0003676">
    <property type="term" value="F:nucleic acid binding"/>
    <property type="evidence" value="ECO:0007669"/>
    <property type="project" value="InterPro"/>
</dbReference>
<evidence type="ECO:0000256" key="5">
    <source>
        <dbReference type="ARBA" id="ARBA00022694"/>
    </source>
</evidence>
<evidence type="ECO:0000256" key="4">
    <source>
        <dbReference type="ARBA" id="ARBA00022691"/>
    </source>
</evidence>
<dbReference type="InterPro" id="IPR022882">
    <property type="entry name" value="tRNA_adenine-N6_MeTrfase"/>
</dbReference>
<reference evidence="8 9" key="1">
    <citation type="submission" date="2018-01" db="EMBL/GenBank/DDBJ databases">
        <title>Novel co-symbiosis in the lucinid bivalve Phacoides pectinatus.</title>
        <authorList>
            <person name="Lim S.J."/>
            <person name="Davis B.G."/>
            <person name="Gill D.E."/>
            <person name="Engel A.S."/>
            <person name="Anderson L.C."/>
            <person name="Campbell B.J."/>
        </authorList>
    </citation>
    <scope>NUCLEOTIDE SEQUENCE [LARGE SCALE GENOMIC DNA]</scope>
    <source>
        <strain evidence="8">N3_P5</strain>
    </source>
</reference>
<dbReference type="GO" id="GO:0005737">
    <property type="term" value="C:cytoplasm"/>
    <property type="evidence" value="ECO:0007669"/>
    <property type="project" value="UniProtKB-SubCell"/>
</dbReference>
<dbReference type="GO" id="GO:0032259">
    <property type="term" value="P:methylation"/>
    <property type="evidence" value="ECO:0007669"/>
    <property type="project" value="UniProtKB-KW"/>
</dbReference>
<comment type="caution">
    <text evidence="8">The sequence shown here is derived from an EMBL/GenBank/DDBJ whole genome shotgun (WGS) entry which is preliminary data.</text>
</comment>
<dbReference type="InterPro" id="IPR029063">
    <property type="entry name" value="SAM-dependent_MTases_sf"/>
</dbReference>
<keyword evidence="3 6" id="KW-0808">Transferase</keyword>
<gene>
    <name evidence="8" type="ORF">C3L24_00250</name>
</gene>
<dbReference type="PANTHER" id="PTHR47739:SF1">
    <property type="entry name" value="TRNA1(VAL) (ADENINE(37)-N6)-METHYLTRANSFERASE"/>
    <property type="match status" value="1"/>
</dbReference>
<evidence type="ECO:0000259" key="7">
    <source>
        <dbReference type="Pfam" id="PF05175"/>
    </source>
</evidence>
<evidence type="ECO:0000256" key="2">
    <source>
        <dbReference type="ARBA" id="ARBA00022603"/>
    </source>
</evidence>
<dbReference type="InterPro" id="IPR007848">
    <property type="entry name" value="Small_mtfrase_dom"/>
</dbReference>
<dbReference type="InterPro" id="IPR002052">
    <property type="entry name" value="DNA_methylase_N6_adenine_CS"/>
</dbReference>
<keyword evidence="5 6" id="KW-0819">tRNA processing</keyword>
<feature type="domain" description="Methyltransferase small" evidence="7">
    <location>
        <begin position="32"/>
        <end position="122"/>
    </location>
</feature>
<accession>A0A6N4E8J2</accession>
<comment type="catalytic activity">
    <reaction evidence="6">
        <text>adenosine(37) in tRNA1(Val) + S-adenosyl-L-methionine = N(6)-methyladenosine(37) in tRNA1(Val) + S-adenosyl-L-homocysteine + H(+)</text>
        <dbReference type="Rhea" id="RHEA:43160"/>
        <dbReference type="Rhea" id="RHEA-COMP:10369"/>
        <dbReference type="Rhea" id="RHEA-COMP:10370"/>
        <dbReference type="ChEBI" id="CHEBI:15378"/>
        <dbReference type="ChEBI" id="CHEBI:57856"/>
        <dbReference type="ChEBI" id="CHEBI:59789"/>
        <dbReference type="ChEBI" id="CHEBI:74411"/>
        <dbReference type="ChEBI" id="CHEBI:74449"/>
        <dbReference type="EC" id="2.1.1.223"/>
    </reaction>
</comment>
<comment type="similarity">
    <text evidence="6">Belongs to the methyltransferase superfamily. tRNA (adenine-N(6)-)-methyltransferase family.</text>
</comment>
<evidence type="ECO:0000256" key="3">
    <source>
        <dbReference type="ARBA" id="ARBA00022679"/>
    </source>
</evidence>
<dbReference type="Gene3D" id="3.40.50.150">
    <property type="entry name" value="Vaccinia Virus protein VP39"/>
    <property type="match status" value="1"/>
</dbReference>
<evidence type="ECO:0000313" key="9">
    <source>
        <dbReference type="Proteomes" id="UP000250928"/>
    </source>
</evidence>
<evidence type="ECO:0000256" key="1">
    <source>
        <dbReference type="ARBA" id="ARBA00022490"/>
    </source>
</evidence>
<keyword evidence="8" id="KW-0418">Kinase</keyword>